<dbReference type="PANTHER" id="PTHR43194">
    <property type="entry name" value="HYDROLASE ALPHA/BETA FOLD FAMILY"/>
    <property type="match status" value="1"/>
</dbReference>
<dbReference type="Proteomes" id="UP000075799">
    <property type="component" value="Unassembled WGS sequence"/>
</dbReference>
<dbReference type="EMBL" id="LUKD01000008">
    <property type="protein sequence ID" value="KYG62924.1"/>
    <property type="molecule type" value="Genomic_DNA"/>
</dbReference>
<evidence type="ECO:0000313" key="3">
    <source>
        <dbReference type="Proteomes" id="UP000075799"/>
    </source>
</evidence>
<evidence type="ECO:0000259" key="1">
    <source>
        <dbReference type="Pfam" id="PF12146"/>
    </source>
</evidence>
<dbReference type="Pfam" id="PF12146">
    <property type="entry name" value="Hydrolase_4"/>
    <property type="match status" value="1"/>
</dbReference>
<accession>A0A161PAI1</accession>
<dbReference type="Gene3D" id="3.40.50.1820">
    <property type="entry name" value="alpha/beta hydrolase"/>
    <property type="match status" value="1"/>
</dbReference>
<dbReference type="AlphaFoldDB" id="A0A161PAI1"/>
<gene>
    <name evidence="2" type="ORF">AZI87_16810</name>
</gene>
<evidence type="ECO:0000313" key="2">
    <source>
        <dbReference type="EMBL" id="KYG62924.1"/>
    </source>
</evidence>
<comment type="caution">
    <text evidence="2">The sequence shown here is derived from an EMBL/GenBank/DDBJ whole genome shotgun (WGS) entry which is preliminary data.</text>
</comment>
<dbReference type="InterPro" id="IPR022742">
    <property type="entry name" value="Hydrolase_4"/>
</dbReference>
<name>A0A161PAI1_BDEBC</name>
<dbReference type="InterPro" id="IPR029058">
    <property type="entry name" value="AB_hydrolase_fold"/>
</dbReference>
<dbReference type="SUPFAM" id="SSF53474">
    <property type="entry name" value="alpha/beta-Hydrolases"/>
    <property type="match status" value="1"/>
</dbReference>
<dbReference type="RefSeq" id="WP_063209406.1">
    <property type="nucleotide sequence ID" value="NZ_LUKD01000008.1"/>
</dbReference>
<sequence>MKGRILDLRTFKIPLGKLAPLETFKTRQGASLSYRMYPAWCEDLIVLYHGVGSDSRYMCVLASALAQSGVANVVTPDFRGHGASLGISDIIPENQLEIDLEELIIHMKMQRAISRITLAGHSLGGGFTLRVATSELRKQFAKFVALAPRLPAHLQAFYPSYGGWITPNEDGSFVVNMPEAMRSGQEKITYSKEFLKAASPADDLMEKLVKLSPPLKVFTGADDEVDIPERHLELFTKANIPVEILPGLNHLTIVSKPDSYLSRF</sequence>
<feature type="domain" description="Serine aminopeptidase S33" evidence="1">
    <location>
        <begin position="44"/>
        <end position="182"/>
    </location>
</feature>
<dbReference type="PANTHER" id="PTHR43194:SF2">
    <property type="entry name" value="PEROXISOMAL MEMBRANE PROTEIN LPX1"/>
    <property type="match status" value="1"/>
</dbReference>
<organism evidence="2 3">
    <name type="scientific">Bdellovibrio bacteriovorus</name>
    <dbReference type="NCBI Taxonomy" id="959"/>
    <lineage>
        <taxon>Bacteria</taxon>
        <taxon>Pseudomonadati</taxon>
        <taxon>Bdellovibrionota</taxon>
        <taxon>Bdellovibrionia</taxon>
        <taxon>Bdellovibrionales</taxon>
        <taxon>Pseudobdellovibrionaceae</taxon>
        <taxon>Bdellovibrio</taxon>
    </lineage>
</organism>
<reference evidence="2 3" key="1">
    <citation type="submission" date="2016-03" db="EMBL/GenBank/DDBJ databases">
        <authorList>
            <person name="Ploux O."/>
        </authorList>
    </citation>
    <scope>NUCLEOTIDE SEQUENCE [LARGE SCALE GENOMIC DNA]</scope>
    <source>
        <strain evidence="2 3">EC13</strain>
    </source>
</reference>
<dbReference type="InterPro" id="IPR050228">
    <property type="entry name" value="Carboxylesterase_BioH"/>
</dbReference>
<protein>
    <submittedName>
        <fullName evidence="2">Lysophospholipase</fullName>
    </submittedName>
</protein>
<proteinExistence type="predicted"/>
<dbReference type="OrthoDB" id="9808398at2"/>